<reference evidence="2" key="1">
    <citation type="submission" date="2016-11" db="EMBL/GenBank/DDBJ databases">
        <authorList>
            <person name="Varghese N."/>
            <person name="Submissions S."/>
        </authorList>
    </citation>
    <scope>NUCLEOTIDE SEQUENCE [LARGE SCALE GENOMIC DNA]</scope>
    <source>
        <strain evidence="2">DSM 19858</strain>
    </source>
</reference>
<keyword evidence="2" id="KW-1185">Reference proteome</keyword>
<dbReference type="OrthoDB" id="1437851at2"/>
<evidence type="ECO:0000313" key="2">
    <source>
        <dbReference type="Proteomes" id="UP000184543"/>
    </source>
</evidence>
<gene>
    <name evidence="1" type="ORF">SAMN04488513_10341</name>
</gene>
<evidence type="ECO:0000313" key="1">
    <source>
        <dbReference type="EMBL" id="SHJ21243.1"/>
    </source>
</evidence>
<dbReference type="Proteomes" id="UP000184543">
    <property type="component" value="Unassembled WGS sequence"/>
</dbReference>
<organism evidence="1 2">
    <name type="scientific">Pseudozobellia thermophila</name>
    <dbReference type="NCBI Taxonomy" id="192903"/>
    <lineage>
        <taxon>Bacteria</taxon>
        <taxon>Pseudomonadati</taxon>
        <taxon>Bacteroidota</taxon>
        <taxon>Flavobacteriia</taxon>
        <taxon>Flavobacteriales</taxon>
        <taxon>Flavobacteriaceae</taxon>
        <taxon>Pseudozobellia</taxon>
    </lineage>
</organism>
<protein>
    <recommendedName>
        <fullName evidence="3">Lipocalin-like domain-containing protein</fullName>
    </recommendedName>
</protein>
<evidence type="ECO:0008006" key="3">
    <source>
        <dbReference type="Google" id="ProtNLM"/>
    </source>
</evidence>
<accession>A0A1M6HGE4</accession>
<proteinExistence type="predicted"/>
<sequence length="124" mass="13893">MKKVFSFFAIIAIVLASNCSKIPENNDEVIGIWSNVDVQPSSLTAKEQTVKHEWIFNDAYLGRYHEKVNGSITFKTDFEWSAENDVYTIKYPGTDMQDQTLSLVKSGEVTSLADTAGHTVAIRE</sequence>
<name>A0A1M6HGE4_9FLAO</name>
<dbReference type="RefSeq" id="WP_072992971.1">
    <property type="nucleotide sequence ID" value="NZ_FQYU01000003.1"/>
</dbReference>
<dbReference type="EMBL" id="FQYU01000003">
    <property type="protein sequence ID" value="SHJ21243.1"/>
    <property type="molecule type" value="Genomic_DNA"/>
</dbReference>
<dbReference type="AlphaFoldDB" id="A0A1M6HGE4"/>